<name>A0ABT3H6W5_9HYPH</name>
<dbReference type="RefSeq" id="WP_264599796.1">
    <property type="nucleotide sequence ID" value="NZ_JAOQNS010000001.1"/>
</dbReference>
<sequence length="112" mass="12691">MRRTFLCGLALAALLTAFQGAASAHSIIPPGKAYLAHGEDAEVIKVGWRAKRRHAKRFRYDRRHRHHDYGRFRGGRRSSRLGPYVHPGVASMLIRRRQCLDALFPASDPACR</sequence>
<keyword evidence="3" id="KW-1185">Reference proteome</keyword>
<evidence type="ECO:0000256" key="1">
    <source>
        <dbReference type="SAM" id="SignalP"/>
    </source>
</evidence>
<gene>
    <name evidence="2" type="ORF">M2319_000446</name>
</gene>
<accession>A0ABT3H6W5</accession>
<reference evidence="3" key="1">
    <citation type="submission" date="2023-07" db="EMBL/GenBank/DDBJ databases">
        <title>Genome sequencing of Purple Non-Sulfur Bacteria from various extreme environments.</title>
        <authorList>
            <person name="Mayer M."/>
        </authorList>
    </citation>
    <scope>NUCLEOTIDE SEQUENCE [LARGE SCALE GENOMIC DNA]</scope>
    <source>
        <strain evidence="3">DSM 17935</strain>
    </source>
</reference>
<dbReference type="EMBL" id="JAOQNS010000001">
    <property type="protein sequence ID" value="MCW2306130.1"/>
    <property type="molecule type" value="Genomic_DNA"/>
</dbReference>
<comment type="caution">
    <text evidence="2">The sequence shown here is derived from an EMBL/GenBank/DDBJ whole genome shotgun (WGS) entry which is preliminary data.</text>
</comment>
<feature type="signal peptide" evidence="1">
    <location>
        <begin position="1"/>
        <end position="24"/>
    </location>
</feature>
<organism evidence="2 3">
    <name type="scientific">Rhodobium gokarnense</name>
    <dbReference type="NCBI Taxonomy" id="364296"/>
    <lineage>
        <taxon>Bacteria</taxon>
        <taxon>Pseudomonadati</taxon>
        <taxon>Pseudomonadota</taxon>
        <taxon>Alphaproteobacteria</taxon>
        <taxon>Hyphomicrobiales</taxon>
        <taxon>Rhodobiaceae</taxon>
        <taxon>Rhodobium</taxon>
    </lineage>
</organism>
<protein>
    <submittedName>
        <fullName evidence="2">Uncharacterized protein</fullName>
    </submittedName>
</protein>
<proteinExistence type="predicted"/>
<feature type="chain" id="PRO_5045525156" evidence="1">
    <location>
        <begin position="25"/>
        <end position="112"/>
    </location>
</feature>
<dbReference type="Proteomes" id="UP001209755">
    <property type="component" value="Unassembled WGS sequence"/>
</dbReference>
<evidence type="ECO:0000313" key="3">
    <source>
        <dbReference type="Proteomes" id="UP001209755"/>
    </source>
</evidence>
<evidence type="ECO:0000313" key="2">
    <source>
        <dbReference type="EMBL" id="MCW2306130.1"/>
    </source>
</evidence>
<keyword evidence="1" id="KW-0732">Signal</keyword>